<dbReference type="Pfam" id="PF23622">
    <property type="entry name" value="LRR_At1g61320_AtMIF1"/>
    <property type="match status" value="1"/>
</dbReference>
<comment type="caution">
    <text evidence="3">The sequence shown here is derived from an EMBL/GenBank/DDBJ whole genome shotgun (WGS) entry which is preliminary data.</text>
</comment>
<dbReference type="SMART" id="SM00579">
    <property type="entry name" value="FBD"/>
    <property type="match status" value="1"/>
</dbReference>
<dbReference type="InterPro" id="IPR001810">
    <property type="entry name" value="F-box_dom"/>
</dbReference>
<dbReference type="SUPFAM" id="SSF52047">
    <property type="entry name" value="RNI-like"/>
    <property type="match status" value="1"/>
</dbReference>
<dbReference type="AlphaFoldDB" id="A0A9J6AU58"/>
<dbReference type="InterPro" id="IPR032675">
    <property type="entry name" value="LRR_dom_sf"/>
</dbReference>
<dbReference type="Gene3D" id="3.80.10.10">
    <property type="entry name" value="Ribonuclease Inhibitor"/>
    <property type="match status" value="1"/>
</dbReference>
<reference evidence="3 4" key="1">
    <citation type="submission" date="2020-09" db="EMBL/GenBank/DDBJ databases">
        <title>De no assembly of potato wild relative species, Solanum commersonii.</title>
        <authorList>
            <person name="Cho K."/>
        </authorList>
    </citation>
    <scope>NUCLEOTIDE SEQUENCE [LARGE SCALE GENOMIC DNA]</scope>
    <source>
        <strain evidence="3">LZ3.2</strain>
        <tissue evidence="3">Leaf</tissue>
    </source>
</reference>
<dbReference type="Proteomes" id="UP000824120">
    <property type="component" value="Chromosome 2"/>
</dbReference>
<keyword evidence="4" id="KW-1185">Reference proteome</keyword>
<proteinExistence type="predicted"/>
<dbReference type="PANTHER" id="PTHR34145:SF28">
    <property type="entry name" value="F-BOX DOMAIN-CONTAINING PROTEIN"/>
    <property type="match status" value="1"/>
</dbReference>
<dbReference type="InterPro" id="IPR053772">
    <property type="entry name" value="At1g61320/At1g61330-like"/>
</dbReference>
<organism evidence="3 4">
    <name type="scientific">Solanum commersonii</name>
    <name type="common">Commerson's wild potato</name>
    <name type="synonym">Commerson's nightshade</name>
    <dbReference type="NCBI Taxonomy" id="4109"/>
    <lineage>
        <taxon>Eukaryota</taxon>
        <taxon>Viridiplantae</taxon>
        <taxon>Streptophyta</taxon>
        <taxon>Embryophyta</taxon>
        <taxon>Tracheophyta</taxon>
        <taxon>Spermatophyta</taxon>
        <taxon>Magnoliopsida</taxon>
        <taxon>eudicotyledons</taxon>
        <taxon>Gunneridae</taxon>
        <taxon>Pentapetalae</taxon>
        <taxon>asterids</taxon>
        <taxon>lamiids</taxon>
        <taxon>Solanales</taxon>
        <taxon>Solanaceae</taxon>
        <taxon>Solanoideae</taxon>
        <taxon>Solaneae</taxon>
        <taxon>Solanum</taxon>
    </lineage>
</organism>
<accession>A0A9J6AU58</accession>
<dbReference type="InterPro" id="IPR055357">
    <property type="entry name" value="LRR_At1g61320_AtMIF1"/>
</dbReference>
<evidence type="ECO:0000259" key="2">
    <source>
        <dbReference type="SMART" id="SM00579"/>
    </source>
</evidence>
<protein>
    <recommendedName>
        <fullName evidence="2">FBD domain-containing protein</fullName>
    </recommendedName>
</protein>
<dbReference type="PANTHER" id="PTHR34145">
    <property type="entry name" value="OS02G0105600 PROTEIN"/>
    <property type="match status" value="1"/>
</dbReference>
<gene>
    <name evidence="3" type="ORF">H5410_013290</name>
</gene>
<feature type="domain" description="FBD" evidence="2">
    <location>
        <begin position="428"/>
        <end position="504"/>
    </location>
</feature>
<feature type="signal peptide" evidence="1">
    <location>
        <begin position="1"/>
        <end position="17"/>
    </location>
</feature>
<dbReference type="InterPro" id="IPR006566">
    <property type="entry name" value="FBD"/>
</dbReference>
<keyword evidence="1" id="KW-0732">Signal</keyword>
<dbReference type="OrthoDB" id="1289318at2759"/>
<dbReference type="SUPFAM" id="SSF81383">
    <property type="entry name" value="F-box domain"/>
    <property type="match status" value="1"/>
</dbReference>
<dbReference type="InterPro" id="IPR036047">
    <property type="entry name" value="F-box-like_dom_sf"/>
</dbReference>
<dbReference type="Gene3D" id="1.20.1280.50">
    <property type="match status" value="1"/>
</dbReference>
<dbReference type="EMBL" id="JACXVP010000002">
    <property type="protein sequence ID" value="KAG5628072.1"/>
    <property type="molecule type" value="Genomic_DNA"/>
</dbReference>
<evidence type="ECO:0000256" key="1">
    <source>
        <dbReference type="SAM" id="SignalP"/>
    </source>
</evidence>
<evidence type="ECO:0000313" key="4">
    <source>
        <dbReference type="Proteomes" id="UP000824120"/>
    </source>
</evidence>
<dbReference type="Pfam" id="PF00646">
    <property type="entry name" value="F-box"/>
    <property type="match status" value="1"/>
</dbReference>
<name>A0A9J6AU58_SOLCO</name>
<dbReference type="CDD" id="cd22160">
    <property type="entry name" value="F-box_AtFBL13-like"/>
    <property type="match status" value="1"/>
</dbReference>
<sequence>MRRVILIPSILIPALISVDLKFQTTGNKNRGKSMEIQSPMKLKRLVVIGRHKKDRISDLPDAILLHILSMVPDGKQVVRASVLGKRWRSLWMSVPMSIDFNFPQTENLVVTLDYLSSTLTELHYCKSCDKIPRFTIGGFRYEHCYAKYVDLWVSFATKVAKVEEFLLGLLSINDQTYDFPSYAFKNSLLKDLELRNCQLNPRTTVDWTNLSSLKIGYIDLTDDAMEKILSGSPNLKSLELDNFSGLQRLEINSVKLTQVMIESYYNDNDEIWLEIVAPHLQHLEVLELCSEIRIGQRNVPSLVTAIFRLNFNFENEEQDLEMEFSCLKELLHSVAHVQNLELGTWCIECLSILELKGWRPPPSSRKFLELNLAVIQLDFPGIYSFLQSSSDLETLIIGCWYNHNERNLLARYTDEDELSERFEKHNVKCSFSHLKTITINNFSGSSSENKFVLQLVKYLLKHAAVLKEFVIASTYQWMSLEYRKMAQKLLSFPMSSPHASVIFSDI</sequence>
<evidence type="ECO:0000313" key="3">
    <source>
        <dbReference type="EMBL" id="KAG5628072.1"/>
    </source>
</evidence>
<feature type="chain" id="PRO_5039939926" description="FBD domain-containing protein" evidence="1">
    <location>
        <begin position="18"/>
        <end position="506"/>
    </location>
</feature>
<dbReference type="InterPro" id="IPR053781">
    <property type="entry name" value="F-box_AtFBL13-like"/>
</dbReference>